<protein>
    <submittedName>
        <fullName evidence="2">DUF456 domain-containing protein</fullName>
    </submittedName>
</protein>
<gene>
    <name evidence="2" type="ORF">ACFQY0_14080</name>
</gene>
<dbReference type="RefSeq" id="WP_379713523.1">
    <property type="nucleotide sequence ID" value="NZ_JBHTBS010000007.1"/>
</dbReference>
<dbReference type="PANTHER" id="PTHR39165">
    <property type="entry name" value="IG HYPOTHETICAL 17883"/>
    <property type="match status" value="1"/>
</dbReference>
<feature type="transmembrane region" description="Helical" evidence="1">
    <location>
        <begin position="64"/>
        <end position="82"/>
    </location>
</feature>
<evidence type="ECO:0000313" key="3">
    <source>
        <dbReference type="Proteomes" id="UP001596472"/>
    </source>
</evidence>
<dbReference type="Pfam" id="PF04306">
    <property type="entry name" value="DUF456"/>
    <property type="match status" value="1"/>
</dbReference>
<evidence type="ECO:0000256" key="1">
    <source>
        <dbReference type="SAM" id="Phobius"/>
    </source>
</evidence>
<accession>A0ABW2L9D8</accession>
<keyword evidence="1" id="KW-0812">Transmembrane</keyword>
<organism evidence="2 3">
    <name type="scientific">Haloferula chungangensis</name>
    <dbReference type="NCBI Taxonomy" id="1048331"/>
    <lineage>
        <taxon>Bacteria</taxon>
        <taxon>Pseudomonadati</taxon>
        <taxon>Verrucomicrobiota</taxon>
        <taxon>Verrucomicrobiia</taxon>
        <taxon>Verrucomicrobiales</taxon>
        <taxon>Verrucomicrobiaceae</taxon>
        <taxon>Haloferula</taxon>
    </lineage>
</organism>
<evidence type="ECO:0000313" key="2">
    <source>
        <dbReference type="EMBL" id="MFC7338318.1"/>
    </source>
</evidence>
<feature type="transmembrane region" description="Helical" evidence="1">
    <location>
        <begin position="102"/>
        <end position="130"/>
    </location>
</feature>
<keyword evidence="1" id="KW-1133">Transmembrane helix</keyword>
<reference evidence="3" key="1">
    <citation type="journal article" date="2019" name="Int. J. Syst. Evol. Microbiol.">
        <title>The Global Catalogue of Microorganisms (GCM) 10K type strain sequencing project: providing services to taxonomists for standard genome sequencing and annotation.</title>
        <authorList>
            <consortium name="The Broad Institute Genomics Platform"/>
            <consortium name="The Broad Institute Genome Sequencing Center for Infectious Disease"/>
            <person name="Wu L."/>
            <person name="Ma J."/>
        </authorList>
    </citation>
    <scope>NUCLEOTIDE SEQUENCE [LARGE SCALE GENOMIC DNA]</scope>
    <source>
        <strain evidence="3">CGMCC 4.1467</strain>
    </source>
</reference>
<dbReference type="PANTHER" id="PTHR39165:SF1">
    <property type="entry name" value="DUF456 DOMAIN-CONTAINING PROTEIN"/>
    <property type="match status" value="1"/>
</dbReference>
<sequence>MPMWDAISGWGGWDEVGAGGVWLMTICLFVMGLVGCIVPVIPGHLVILMGAVAYRWILGPDAGLSWWSVGAISLLLIASQVFEFVSGAAGAKWFGGTKWGAGGAIVGGIVGMFFMPFGLILGPLFGAYLFEAMFAKQEHKPAMVSGVGSAVGTMAGLVVKVMVGLVMIIWFFSDVFFVH</sequence>
<dbReference type="InterPro" id="IPR007403">
    <property type="entry name" value="DUF456"/>
</dbReference>
<keyword evidence="3" id="KW-1185">Reference proteome</keyword>
<dbReference type="Proteomes" id="UP001596472">
    <property type="component" value="Unassembled WGS sequence"/>
</dbReference>
<name>A0ABW2L9D8_9BACT</name>
<keyword evidence="1" id="KW-0472">Membrane</keyword>
<feature type="transmembrane region" description="Helical" evidence="1">
    <location>
        <begin position="142"/>
        <end position="172"/>
    </location>
</feature>
<feature type="transmembrane region" description="Helical" evidence="1">
    <location>
        <begin position="20"/>
        <end position="52"/>
    </location>
</feature>
<proteinExistence type="predicted"/>
<dbReference type="EMBL" id="JBHTBS010000007">
    <property type="protein sequence ID" value="MFC7338318.1"/>
    <property type="molecule type" value="Genomic_DNA"/>
</dbReference>
<comment type="caution">
    <text evidence="2">The sequence shown here is derived from an EMBL/GenBank/DDBJ whole genome shotgun (WGS) entry which is preliminary data.</text>
</comment>